<accession>A0A6A5VTF1</accession>
<reference evidence="2" key="1">
    <citation type="journal article" date="2020" name="Stud. Mycol.">
        <title>101 Dothideomycetes genomes: a test case for predicting lifestyles and emergence of pathogens.</title>
        <authorList>
            <person name="Haridas S."/>
            <person name="Albert R."/>
            <person name="Binder M."/>
            <person name="Bloem J."/>
            <person name="Labutti K."/>
            <person name="Salamov A."/>
            <person name="Andreopoulos B."/>
            <person name="Baker S."/>
            <person name="Barry K."/>
            <person name="Bills G."/>
            <person name="Bluhm B."/>
            <person name="Cannon C."/>
            <person name="Castanera R."/>
            <person name="Culley D."/>
            <person name="Daum C."/>
            <person name="Ezra D."/>
            <person name="Gonzalez J."/>
            <person name="Henrissat B."/>
            <person name="Kuo A."/>
            <person name="Liang C."/>
            <person name="Lipzen A."/>
            <person name="Lutzoni F."/>
            <person name="Magnuson J."/>
            <person name="Mondo S."/>
            <person name="Nolan M."/>
            <person name="Ohm R."/>
            <person name="Pangilinan J."/>
            <person name="Park H.-J."/>
            <person name="Ramirez L."/>
            <person name="Alfaro M."/>
            <person name="Sun H."/>
            <person name="Tritt A."/>
            <person name="Yoshinaga Y."/>
            <person name="Zwiers L.-H."/>
            <person name="Turgeon B."/>
            <person name="Goodwin S."/>
            <person name="Spatafora J."/>
            <person name="Crous P."/>
            <person name="Grigoriev I."/>
        </authorList>
    </citation>
    <scope>NUCLEOTIDE SEQUENCE</scope>
    <source>
        <strain evidence="2">CBS 107.79</strain>
    </source>
</reference>
<feature type="compositionally biased region" description="Polar residues" evidence="1">
    <location>
        <begin position="123"/>
        <end position="134"/>
    </location>
</feature>
<gene>
    <name evidence="2" type="ORF">BU23DRAFT_562587</name>
</gene>
<dbReference type="EMBL" id="ML976656">
    <property type="protein sequence ID" value="KAF1980185.1"/>
    <property type="molecule type" value="Genomic_DNA"/>
</dbReference>
<organism evidence="2 3">
    <name type="scientific">Bimuria novae-zelandiae CBS 107.79</name>
    <dbReference type="NCBI Taxonomy" id="1447943"/>
    <lineage>
        <taxon>Eukaryota</taxon>
        <taxon>Fungi</taxon>
        <taxon>Dikarya</taxon>
        <taxon>Ascomycota</taxon>
        <taxon>Pezizomycotina</taxon>
        <taxon>Dothideomycetes</taxon>
        <taxon>Pleosporomycetidae</taxon>
        <taxon>Pleosporales</taxon>
        <taxon>Massarineae</taxon>
        <taxon>Didymosphaeriaceae</taxon>
        <taxon>Bimuria</taxon>
    </lineage>
</organism>
<keyword evidence="3" id="KW-1185">Reference proteome</keyword>
<dbReference type="Proteomes" id="UP000800036">
    <property type="component" value="Unassembled WGS sequence"/>
</dbReference>
<evidence type="ECO:0000313" key="2">
    <source>
        <dbReference type="EMBL" id="KAF1980185.1"/>
    </source>
</evidence>
<dbReference type="AlphaFoldDB" id="A0A6A5VTF1"/>
<evidence type="ECO:0000256" key="1">
    <source>
        <dbReference type="SAM" id="MobiDB-lite"/>
    </source>
</evidence>
<evidence type="ECO:0000313" key="3">
    <source>
        <dbReference type="Proteomes" id="UP000800036"/>
    </source>
</evidence>
<feature type="region of interest" description="Disordered" evidence="1">
    <location>
        <begin position="25"/>
        <end position="97"/>
    </location>
</feature>
<protein>
    <submittedName>
        <fullName evidence="2">Uncharacterized protein</fullName>
    </submittedName>
</protein>
<feature type="region of interest" description="Disordered" evidence="1">
    <location>
        <begin position="117"/>
        <end position="138"/>
    </location>
</feature>
<name>A0A6A5VTF1_9PLEO</name>
<sequence length="201" mass="21406">MYMAVGGAKIPEPETLIKAGSLLTDFEFGPQDDGHCSPPPSPPLTESGTTLGDGRDRPNSSAADGMYRRRSGPRFRDRRSSARRFRKSTPDPLGAALQDVAPTRLASLQRQYGRRAHLPDGVQQVTQRSGSPSNVPRPGVNARYSANGFHAKLEPAHSRLPRANGLGHGARSVAVVCESGFRAASLATASSWCCPCARTGV</sequence>
<proteinExistence type="predicted"/>